<dbReference type="Gene3D" id="1.10.287.3510">
    <property type="match status" value="1"/>
</dbReference>
<organism evidence="8 9">
    <name type="scientific">Egicoccus halophilus</name>
    <dbReference type="NCBI Taxonomy" id="1670830"/>
    <lineage>
        <taxon>Bacteria</taxon>
        <taxon>Bacillati</taxon>
        <taxon>Actinomycetota</taxon>
        <taxon>Nitriliruptoria</taxon>
        <taxon>Egicoccales</taxon>
        <taxon>Egicoccaceae</taxon>
        <taxon>Egicoccus</taxon>
    </lineage>
</organism>
<evidence type="ECO:0008006" key="10">
    <source>
        <dbReference type="Google" id="ProtNLM"/>
    </source>
</evidence>
<sequence>MSAVADTLPLVVAAWLVGAGLYGIVTTRNLLHTVLCTSLVHSGAWLLLIGVGHREGVTAPVVDDEVPATAALADPLVQALTVTDIVVGVAVSALLLACVVRVQRRYQTLDPEDLDVLRG</sequence>
<evidence type="ECO:0000256" key="7">
    <source>
        <dbReference type="SAM" id="Phobius"/>
    </source>
</evidence>
<reference evidence="8" key="1">
    <citation type="journal article" date="2014" name="Int. J. Syst. Evol. Microbiol.">
        <title>Complete genome sequence of Corynebacterium casei LMG S-19264T (=DSM 44701T), isolated from a smear-ripened cheese.</title>
        <authorList>
            <consortium name="US DOE Joint Genome Institute (JGI-PGF)"/>
            <person name="Walter F."/>
            <person name="Albersmeier A."/>
            <person name="Kalinowski J."/>
            <person name="Ruckert C."/>
        </authorList>
    </citation>
    <scope>NUCLEOTIDE SEQUENCE</scope>
    <source>
        <strain evidence="8">CGMCC 1.14988</strain>
    </source>
</reference>
<keyword evidence="9" id="KW-1185">Reference proteome</keyword>
<evidence type="ECO:0000256" key="1">
    <source>
        <dbReference type="ARBA" id="ARBA00004651"/>
    </source>
</evidence>
<evidence type="ECO:0000256" key="6">
    <source>
        <dbReference type="ARBA" id="ARBA00023136"/>
    </source>
</evidence>
<evidence type="ECO:0000256" key="2">
    <source>
        <dbReference type="ARBA" id="ARBA00010388"/>
    </source>
</evidence>
<dbReference type="PANTHER" id="PTHR34583:SF2">
    <property type="entry name" value="ANTIPORTER SUBUNIT MNHC2-RELATED"/>
    <property type="match status" value="1"/>
</dbReference>
<feature type="transmembrane region" description="Helical" evidence="7">
    <location>
        <begin position="76"/>
        <end position="100"/>
    </location>
</feature>
<evidence type="ECO:0000313" key="8">
    <source>
        <dbReference type="EMBL" id="GGI04603.1"/>
    </source>
</evidence>
<proteinExistence type="inferred from homology"/>
<name>A0A8J3EWX2_9ACTN</name>
<evidence type="ECO:0000256" key="4">
    <source>
        <dbReference type="ARBA" id="ARBA00022692"/>
    </source>
</evidence>
<gene>
    <name evidence="8" type="ORF">GCM10011354_09920</name>
</gene>
<dbReference type="GO" id="GO:0005886">
    <property type="term" value="C:plasma membrane"/>
    <property type="evidence" value="ECO:0007669"/>
    <property type="project" value="UniProtKB-SubCell"/>
</dbReference>
<dbReference type="EMBL" id="BMHA01000003">
    <property type="protein sequence ID" value="GGI04603.1"/>
    <property type="molecule type" value="Genomic_DNA"/>
</dbReference>
<reference evidence="8" key="2">
    <citation type="submission" date="2020-09" db="EMBL/GenBank/DDBJ databases">
        <authorList>
            <person name="Sun Q."/>
            <person name="Zhou Y."/>
        </authorList>
    </citation>
    <scope>NUCLEOTIDE SEQUENCE</scope>
    <source>
        <strain evidence="8">CGMCC 1.14988</strain>
    </source>
</reference>
<evidence type="ECO:0000256" key="5">
    <source>
        <dbReference type="ARBA" id="ARBA00022989"/>
    </source>
</evidence>
<dbReference type="InterPro" id="IPR039428">
    <property type="entry name" value="NUOK/Mnh_C1-like"/>
</dbReference>
<evidence type="ECO:0000256" key="3">
    <source>
        <dbReference type="ARBA" id="ARBA00022475"/>
    </source>
</evidence>
<feature type="transmembrane region" description="Helical" evidence="7">
    <location>
        <begin position="7"/>
        <end position="25"/>
    </location>
</feature>
<dbReference type="Proteomes" id="UP000650511">
    <property type="component" value="Unassembled WGS sequence"/>
</dbReference>
<dbReference type="PANTHER" id="PTHR34583">
    <property type="entry name" value="ANTIPORTER SUBUNIT MNHC2-RELATED"/>
    <property type="match status" value="1"/>
</dbReference>
<dbReference type="AlphaFoldDB" id="A0A8J3EWX2"/>
<comment type="subcellular location">
    <subcellularLocation>
        <location evidence="1">Cell membrane</location>
        <topology evidence="1">Multi-pass membrane protein</topology>
    </subcellularLocation>
</comment>
<keyword evidence="4 7" id="KW-0812">Transmembrane</keyword>
<accession>A0A8J3EWX2</accession>
<keyword evidence="3" id="KW-1003">Cell membrane</keyword>
<evidence type="ECO:0000313" key="9">
    <source>
        <dbReference type="Proteomes" id="UP000650511"/>
    </source>
</evidence>
<protein>
    <recommendedName>
        <fullName evidence="10">Multicomponent Na+:H+ antiporter subunit C</fullName>
    </recommendedName>
</protein>
<dbReference type="RefSeq" id="WP_130649705.1">
    <property type="nucleotide sequence ID" value="NZ_BMHA01000003.1"/>
</dbReference>
<dbReference type="Pfam" id="PF00420">
    <property type="entry name" value="Oxidored_q2"/>
    <property type="match status" value="1"/>
</dbReference>
<keyword evidence="6 7" id="KW-0472">Membrane</keyword>
<comment type="similarity">
    <text evidence="2">Belongs to the CPA3 antiporters (TC 2.A.63) subunit C family.</text>
</comment>
<comment type="caution">
    <text evidence="8">The sequence shown here is derived from an EMBL/GenBank/DDBJ whole genome shotgun (WGS) entry which is preliminary data.</text>
</comment>
<keyword evidence="5 7" id="KW-1133">Transmembrane helix</keyword>
<dbReference type="InterPro" id="IPR050601">
    <property type="entry name" value="CPA3_antiporter_subunitC"/>
</dbReference>
<dbReference type="OrthoDB" id="7994045at2"/>